<evidence type="ECO:0000256" key="8">
    <source>
        <dbReference type="PROSITE-ProRule" id="PRU00146"/>
    </source>
</evidence>
<feature type="compositionally biased region" description="Pro residues" evidence="9">
    <location>
        <begin position="321"/>
        <end position="331"/>
    </location>
</feature>
<feature type="region of interest" description="Disordered" evidence="9">
    <location>
        <begin position="282"/>
        <end position="823"/>
    </location>
</feature>
<comment type="subcellular location">
    <subcellularLocation>
        <location evidence="1">Nucleus</location>
    </subcellularLocation>
</comment>
<keyword evidence="7" id="KW-0539">Nucleus</keyword>
<keyword evidence="6" id="KW-0804">Transcription</keyword>
<keyword evidence="3 8" id="KW-0863">Zinc-finger</keyword>
<keyword evidence="11" id="KW-0396">Initiation factor</keyword>
<feature type="compositionally biased region" description="Pro residues" evidence="9">
    <location>
        <begin position="392"/>
        <end position="410"/>
    </location>
</feature>
<dbReference type="CDD" id="cd15522">
    <property type="entry name" value="PHD_TAF3"/>
    <property type="match status" value="1"/>
</dbReference>
<feature type="compositionally biased region" description="Low complexity" evidence="9">
    <location>
        <begin position="814"/>
        <end position="823"/>
    </location>
</feature>
<keyword evidence="5" id="KW-0805">Transcription regulation</keyword>
<dbReference type="PROSITE" id="PS01359">
    <property type="entry name" value="ZF_PHD_1"/>
    <property type="match status" value="1"/>
</dbReference>
<dbReference type="Gene3D" id="3.30.40.10">
    <property type="entry name" value="Zinc/RING finger domain, C3HC4 (zinc finger)"/>
    <property type="match status" value="1"/>
</dbReference>
<feature type="compositionally biased region" description="Basic and acidic residues" evidence="9">
    <location>
        <begin position="184"/>
        <end position="200"/>
    </location>
</feature>
<feature type="compositionally biased region" description="Polar residues" evidence="9">
    <location>
        <begin position="645"/>
        <end position="655"/>
    </location>
</feature>
<evidence type="ECO:0000256" key="2">
    <source>
        <dbReference type="ARBA" id="ARBA00022723"/>
    </source>
</evidence>
<accession>A0A6A4V920</accession>
<feature type="compositionally biased region" description="Low complexity" evidence="9">
    <location>
        <begin position="741"/>
        <end position="750"/>
    </location>
</feature>
<dbReference type="Pfam" id="PF07524">
    <property type="entry name" value="Bromo_TP"/>
    <property type="match status" value="1"/>
</dbReference>
<keyword evidence="11" id="KW-0648">Protein biosynthesis</keyword>
<dbReference type="AlphaFoldDB" id="A0A6A4V920"/>
<feature type="compositionally biased region" description="Basic and acidic residues" evidence="9">
    <location>
        <begin position="786"/>
        <end position="805"/>
    </location>
</feature>
<feature type="compositionally biased region" description="Basic and acidic residues" evidence="9">
    <location>
        <begin position="473"/>
        <end position="489"/>
    </location>
</feature>
<feature type="compositionally biased region" description="Low complexity" evidence="9">
    <location>
        <begin position="595"/>
        <end position="611"/>
    </location>
</feature>
<comment type="caution">
    <text evidence="11">The sequence shown here is derived from an EMBL/GenBank/DDBJ whole genome shotgun (WGS) entry which is preliminary data.</text>
</comment>
<dbReference type="GO" id="GO:0008270">
    <property type="term" value="F:zinc ion binding"/>
    <property type="evidence" value="ECO:0007669"/>
    <property type="project" value="UniProtKB-KW"/>
</dbReference>
<evidence type="ECO:0000259" key="10">
    <source>
        <dbReference type="PROSITE" id="PS50016"/>
    </source>
</evidence>
<dbReference type="InterPro" id="IPR006565">
    <property type="entry name" value="BTP"/>
</dbReference>
<dbReference type="PANTHER" id="PTHR46452:SF1">
    <property type="entry name" value="TRANSCRIPTION INITIATION FACTOR TFIID SUBUNIT 3"/>
    <property type="match status" value="1"/>
</dbReference>
<protein>
    <submittedName>
        <fullName evidence="11">Transcription initiation factor TFIID subunit 3</fullName>
    </submittedName>
</protein>
<dbReference type="GO" id="GO:0005669">
    <property type="term" value="C:transcription factor TFIID complex"/>
    <property type="evidence" value="ECO:0007669"/>
    <property type="project" value="TreeGrafter"/>
</dbReference>
<evidence type="ECO:0000256" key="1">
    <source>
        <dbReference type="ARBA" id="ARBA00004123"/>
    </source>
</evidence>
<evidence type="ECO:0000256" key="7">
    <source>
        <dbReference type="ARBA" id="ARBA00023242"/>
    </source>
</evidence>
<dbReference type="InterPro" id="IPR019786">
    <property type="entry name" value="Zinc_finger_PHD-type_CS"/>
</dbReference>
<evidence type="ECO:0000256" key="3">
    <source>
        <dbReference type="ARBA" id="ARBA00022771"/>
    </source>
</evidence>
<keyword evidence="4" id="KW-0862">Zinc</keyword>
<evidence type="ECO:0000256" key="9">
    <source>
        <dbReference type="SAM" id="MobiDB-lite"/>
    </source>
</evidence>
<feature type="compositionally biased region" description="Basic and acidic residues" evidence="9">
    <location>
        <begin position="447"/>
        <end position="466"/>
    </location>
</feature>
<dbReference type="Pfam" id="PF00628">
    <property type="entry name" value="PHD"/>
    <property type="match status" value="1"/>
</dbReference>
<dbReference type="PROSITE" id="PS50016">
    <property type="entry name" value="ZF_PHD_2"/>
    <property type="match status" value="1"/>
</dbReference>
<evidence type="ECO:0000256" key="5">
    <source>
        <dbReference type="ARBA" id="ARBA00023015"/>
    </source>
</evidence>
<dbReference type="InterPro" id="IPR009072">
    <property type="entry name" value="Histone-fold"/>
</dbReference>
<evidence type="ECO:0000313" key="12">
    <source>
        <dbReference type="Proteomes" id="UP000440578"/>
    </source>
</evidence>
<proteinExistence type="predicted"/>
<dbReference type="SUPFAM" id="SSF57903">
    <property type="entry name" value="FYVE/PHD zinc finger"/>
    <property type="match status" value="1"/>
</dbReference>
<evidence type="ECO:0000313" key="11">
    <source>
        <dbReference type="EMBL" id="KAF0292767.1"/>
    </source>
</evidence>
<dbReference type="SMART" id="SM00576">
    <property type="entry name" value="BTP"/>
    <property type="match status" value="1"/>
</dbReference>
<feature type="compositionally biased region" description="Basic and acidic residues" evidence="9">
    <location>
        <begin position="664"/>
        <end position="676"/>
    </location>
</feature>
<dbReference type="EMBL" id="VIIS01001797">
    <property type="protein sequence ID" value="KAF0292767.1"/>
    <property type="molecule type" value="Genomic_DNA"/>
</dbReference>
<dbReference type="GO" id="GO:0002039">
    <property type="term" value="F:p53 binding"/>
    <property type="evidence" value="ECO:0007669"/>
    <property type="project" value="TreeGrafter"/>
</dbReference>
<dbReference type="InterPro" id="IPR013083">
    <property type="entry name" value="Znf_RING/FYVE/PHD"/>
</dbReference>
<dbReference type="PANTHER" id="PTHR46452">
    <property type="entry name" value="TRANSCRIPTION INITIATION FACTOR TFIID SUBUNIT 3"/>
    <property type="match status" value="1"/>
</dbReference>
<feature type="compositionally biased region" description="Basic residues" evidence="9">
    <location>
        <begin position="677"/>
        <end position="695"/>
    </location>
</feature>
<dbReference type="Gene3D" id="1.10.20.10">
    <property type="entry name" value="Histone, subunit A"/>
    <property type="match status" value="1"/>
</dbReference>
<dbReference type="InterPro" id="IPR011011">
    <property type="entry name" value="Znf_FYVE_PHD"/>
</dbReference>
<evidence type="ECO:0000256" key="4">
    <source>
        <dbReference type="ARBA" id="ARBA00022833"/>
    </source>
</evidence>
<keyword evidence="2" id="KW-0479">Metal-binding</keyword>
<dbReference type="Proteomes" id="UP000440578">
    <property type="component" value="Unassembled WGS sequence"/>
</dbReference>
<gene>
    <name evidence="11" type="primary">Taf3</name>
    <name evidence="11" type="ORF">FJT64_000154</name>
</gene>
<dbReference type="SMART" id="SM00249">
    <property type="entry name" value="PHD"/>
    <property type="match status" value="1"/>
</dbReference>
<feature type="compositionally biased region" description="Basic residues" evidence="9">
    <location>
        <begin position="365"/>
        <end position="376"/>
    </location>
</feature>
<reference evidence="11 12" key="1">
    <citation type="submission" date="2019-07" db="EMBL/GenBank/DDBJ databases">
        <title>Draft genome assembly of a fouling barnacle, Amphibalanus amphitrite (Darwin, 1854): The first reference genome for Thecostraca.</title>
        <authorList>
            <person name="Kim W."/>
        </authorList>
    </citation>
    <scope>NUCLEOTIDE SEQUENCE [LARGE SCALE GENOMIC DNA]</scope>
    <source>
        <strain evidence="11">SNU_AA5</strain>
        <tissue evidence="11">Soma without cirri and trophi</tissue>
    </source>
</reference>
<feature type="compositionally biased region" description="Basic and acidic residues" evidence="9">
    <location>
        <begin position="696"/>
        <end position="732"/>
    </location>
</feature>
<keyword evidence="12" id="KW-1185">Reference proteome</keyword>
<dbReference type="OrthoDB" id="436852at2759"/>
<feature type="region of interest" description="Disordered" evidence="9">
    <location>
        <begin position="139"/>
        <end position="202"/>
    </location>
</feature>
<dbReference type="InterPro" id="IPR019787">
    <property type="entry name" value="Znf_PHD-finger"/>
</dbReference>
<dbReference type="InterPro" id="IPR001965">
    <property type="entry name" value="Znf_PHD"/>
</dbReference>
<sequence>MLVLGASMPSLSTSEQYHRAAVRVAVAQLCQSLGWQSASGTALDVLVDVMKNYISEMAKLTGRYANQFDRTLANLDDLGLALRDFGVPVAELEDYLSSVEPLPFPHPVPQLPVPRATNLSFLKPGSQEIVTRPIHVYEHLPPMHPDTADDETTDSPSADPATSRGAATTSSPGLKRPGDSFGADAKRGRYLPEEEGRPMREISSVMMTTSGFISPAREGKLPEARLPDPLDDCGDDYRHIKTRRQRADTYRRLSERENERRNRDRWLRDDDLFDIIDVKVEEEEGSAGSSPEKLPTATQAAKLKPFKKPKTEPGTSRSAIEPPPTALPPPAAVATSPRVRPDAEKAKLKKKKPKPVDVKSSKLSIFKKKLAKKKQQGHPSEKSLSTTAGLAPTPPPAEPSPAPAPAPAAAPPAKKKVKKKLPPMLPDEPQLFSSPSKPVGVPAKSTAKADRPAVKAADKAAAKGAERAPPPKSTERPSAKAAAKAERPAARPRSPSPPLASTSSLTPPGTPGTPRAPEPRRKPSVLSASDQSPRSDDSGTPDRPRTPELPGRRGESPPPPDPAALLNNPLIPRFPFPFSGGAGPEGVPPPPFPGMPGLRPPALFRGAETAGAGAGKARAKSPDEWRDKPRPLAARALDPRRSPSDTSDMTRSPTPDISAMTPLKRLELAERAEKKKEKEHKKNKKDKKDKKKKDKKDRDKKELKSEKKEKKRKEEREKAFGKAHEGGRDESGPKLTLRLNSPDSTESRSPSPEPAPPPKLTIKPVRETPEPSTSNVGRPKKKIDKKKSEEPALLKPPKKEKEKKKSPMGKAKKALASPKAPPAAVIAETVGSFLDSEGNRIWICPECGRQDDGSPMIGCDGCDDWYHWVCVGIQVPPGDEDWFCPRCITKMQSTVKQKGKGRGKKK</sequence>
<organism evidence="11 12">
    <name type="scientific">Amphibalanus amphitrite</name>
    <name type="common">Striped barnacle</name>
    <name type="synonym">Balanus amphitrite</name>
    <dbReference type="NCBI Taxonomy" id="1232801"/>
    <lineage>
        <taxon>Eukaryota</taxon>
        <taxon>Metazoa</taxon>
        <taxon>Ecdysozoa</taxon>
        <taxon>Arthropoda</taxon>
        <taxon>Crustacea</taxon>
        <taxon>Multicrustacea</taxon>
        <taxon>Cirripedia</taxon>
        <taxon>Thoracica</taxon>
        <taxon>Thoracicalcarea</taxon>
        <taxon>Balanomorpha</taxon>
        <taxon>Balanoidea</taxon>
        <taxon>Balanidae</taxon>
        <taxon>Amphibalaninae</taxon>
        <taxon>Amphibalanus</taxon>
    </lineage>
</organism>
<dbReference type="GO" id="GO:0003743">
    <property type="term" value="F:translation initiation factor activity"/>
    <property type="evidence" value="ECO:0007669"/>
    <property type="project" value="UniProtKB-KW"/>
</dbReference>
<feature type="compositionally biased region" description="Basic and acidic residues" evidence="9">
    <location>
        <begin position="533"/>
        <end position="555"/>
    </location>
</feature>
<evidence type="ECO:0000256" key="6">
    <source>
        <dbReference type="ARBA" id="ARBA00023163"/>
    </source>
</evidence>
<name>A0A6A4V920_AMPAM</name>
<dbReference type="GO" id="GO:0046982">
    <property type="term" value="F:protein heterodimerization activity"/>
    <property type="evidence" value="ECO:0007669"/>
    <property type="project" value="InterPro"/>
</dbReference>
<dbReference type="CDD" id="cd22916">
    <property type="entry name" value="HFD_TAF3"/>
    <property type="match status" value="1"/>
</dbReference>
<dbReference type="GO" id="GO:0045944">
    <property type="term" value="P:positive regulation of transcription by RNA polymerase II"/>
    <property type="evidence" value="ECO:0007669"/>
    <property type="project" value="TreeGrafter"/>
</dbReference>
<feature type="compositionally biased region" description="Basic and acidic residues" evidence="9">
    <location>
        <begin position="620"/>
        <end position="630"/>
    </location>
</feature>
<feature type="domain" description="PHD-type" evidence="10">
    <location>
        <begin position="841"/>
        <end position="890"/>
    </location>
</feature>